<dbReference type="PANTHER" id="PTHR18034">
    <property type="entry name" value="CELL CYCLE CONTROL PROTEIN CWF22-RELATED"/>
    <property type="match status" value="1"/>
</dbReference>
<evidence type="ECO:0000256" key="1">
    <source>
        <dbReference type="ARBA" id="ARBA00004123"/>
    </source>
</evidence>
<proteinExistence type="predicted"/>
<dbReference type="InterPro" id="IPR003891">
    <property type="entry name" value="Initiation_fac_eIF4g_MI"/>
</dbReference>
<dbReference type="Pfam" id="PF02847">
    <property type="entry name" value="MA3"/>
    <property type="match status" value="1"/>
</dbReference>
<evidence type="ECO:0000313" key="8">
    <source>
        <dbReference type="EMBL" id="KAL3233381.1"/>
    </source>
</evidence>
<accession>A0ABR4NWW8</accession>
<evidence type="ECO:0000256" key="2">
    <source>
        <dbReference type="ARBA" id="ARBA00022664"/>
    </source>
</evidence>
<dbReference type="PROSITE" id="PS51366">
    <property type="entry name" value="MI"/>
    <property type="match status" value="1"/>
</dbReference>
<dbReference type="EMBL" id="JBEVYD010000004">
    <property type="protein sequence ID" value="KAL3233381.1"/>
    <property type="molecule type" value="Genomic_DNA"/>
</dbReference>
<gene>
    <name evidence="8" type="ORF">RNJ44_03421</name>
</gene>
<keyword evidence="3" id="KW-0508">mRNA splicing</keyword>
<evidence type="ECO:0000256" key="4">
    <source>
        <dbReference type="ARBA" id="ARBA00023242"/>
    </source>
</evidence>
<dbReference type="InterPro" id="IPR050781">
    <property type="entry name" value="CWC22_splicing_factor"/>
</dbReference>
<reference evidence="8 9" key="1">
    <citation type="submission" date="2024-05" db="EMBL/GenBank/DDBJ databases">
        <title>Long read based assembly of the Candida bracarensis genome reveals expanded adhesin content.</title>
        <authorList>
            <person name="Marcet-Houben M."/>
            <person name="Ksiezopolska E."/>
            <person name="Gabaldon T."/>
        </authorList>
    </citation>
    <scope>NUCLEOTIDE SEQUENCE [LARGE SCALE GENOMIC DNA]</scope>
    <source>
        <strain evidence="8 9">CBM6</strain>
    </source>
</reference>
<comment type="subcellular location">
    <subcellularLocation>
        <location evidence="1">Nucleus</location>
    </subcellularLocation>
</comment>
<evidence type="ECO:0000256" key="5">
    <source>
        <dbReference type="ARBA" id="ARBA00040804"/>
    </source>
</evidence>
<feature type="domain" description="MI" evidence="7">
    <location>
        <begin position="15"/>
        <end position="131"/>
    </location>
</feature>
<evidence type="ECO:0000259" key="7">
    <source>
        <dbReference type="PROSITE" id="PS51366"/>
    </source>
</evidence>
<dbReference type="SMART" id="SM00544">
    <property type="entry name" value="MA3"/>
    <property type="match status" value="1"/>
</dbReference>
<evidence type="ECO:0000256" key="3">
    <source>
        <dbReference type="ARBA" id="ARBA00023187"/>
    </source>
</evidence>
<comment type="caution">
    <text evidence="8">The sequence shown here is derived from an EMBL/GenBank/DDBJ whole genome shotgun (WGS) entry which is preliminary data.</text>
</comment>
<feature type="compositionally biased region" description="Polar residues" evidence="6">
    <location>
        <begin position="229"/>
        <end position="240"/>
    </location>
</feature>
<evidence type="ECO:0000256" key="6">
    <source>
        <dbReference type="SAM" id="MobiDB-lite"/>
    </source>
</evidence>
<dbReference type="PANTHER" id="PTHR18034:SF3">
    <property type="entry name" value="PRE-MRNA-SPLICING FACTOR CWC22 HOMOLOG"/>
    <property type="match status" value="1"/>
</dbReference>
<feature type="region of interest" description="Disordered" evidence="6">
    <location>
        <begin position="211"/>
        <end position="345"/>
    </location>
</feature>
<keyword evidence="9" id="KW-1185">Reference proteome</keyword>
<sequence>MADHIEDLTSTDDIEFKKKVYLILKSSLSGDEAAHKILKLRIEDLEKYRVVDIVVKSSVQETTYSKFYGLLLERLCSTHKSWKQAFERVLLENYESLNTFEPAQLRVLGKLWGHLFASDYLGFELFHHFKINEEDSTPPSRIFLKFLFQELVADIGIEEVQERLSEEYIRPYLTSIFPEDDIDAIRYSINYFTSIGLGVLTKQMRERLQSMEETQKLSKKETDLEQITDPASTVTDTNSWKKGGPLPSQENKYANNKPFRSRGEDRYNNNNNYRNNNKRSHNKAADDKRKRLRRQSNMRSRSPPRENQSSDKPSRGNRRSRTPPRGAQRSRTPPNRRNRSRSPKR</sequence>
<evidence type="ECO:0000313" key="9">
    <source>
        <dbReference type="Proteomes" id="UP001623330"/>
    </source>
</evidence>
<keyword evidence="2" id="KW-0507">mRNA processing</keyword>
<protein>
    <recommendedName>
        <fullName evidence="5">Pre-mRNA-splicing factor CWC22</fullName>
    </recommendedName>
</protein>
<feature type="compositionally biased region" description="Polar residues" evidence="6">
    <location>
        <begin position="297"/>
        <end position="307"/>
    </location>
</feature>
<feature type="compositionally biased region" description="Basic residues" evidence="6">
    <location>
        <begin position="334"/>
        <end position="345"/>
    </location>
</feature>
<keyword evidence="4" id="KW-0539">Nucleus</keyword>
<dbReference type="Proteomes" id="UP001623330">
    <property type="component" value="Unassembled WGS sequence"/>
</dbReference>
<organism evidence="8 9">
    <name type="scientific">Nakaseomyces bracarensis</name>
    <dbReference type="NCBI Taxonomy" id="273131"/>
    <lineage>
        <taxon>Eukaryota</taxon>
        <taxon>Fungi</taxon>
        <taxon>Dikarya</taxon>
        <taxon>Ascomycota</taxon>
        <taxon>Saccharomycotina</taxon>
        <taxon>Saccharomycetes</taxon>
        <taxon>Saccharomycetales</taxon>
        <taxon>Saccharomycetaceae</taxon>
        <taxon>Nakaseomyces</taxon>
    </lineage>
</organism>
<name>A0ABR4NWW8_9SACH</name>
<feature type="compositionally biased region" description="Basic and acidic residues" evidence="6">
    <location>
        <begin position="211"/>
        <end position="223"/>
    </location>
</feature>